<dbReference type="GO" id="GO:0047570">
    <property type="term" value="F:3-oxoadipate enol-lactonase activity"/>
    <property type="evidence" value="ECO:0007669"/>
    <property type="project" value="UniProtKB-EC"/>
</dbReference>
<gene>
    <name evidence="2" type="ORF">FHS21_001675</name>
</gene>
<feature type="domain" description="AB hydrolase-1" evidence="1">
    <location>
        <begin position="35"/>
        <end position="257"/>
    </location>
</feature>
<dbReference type="PANTHER" id="PTHR43433">
    <property type="entry name" value="HYDROLASE, ALPHA/BETA FOLD FAMILY PROTEIN"/>
    <property type="match status" value="1"/>
</dbReference>
<dbReference type="InterPro" id="IPR050471">
    <property type="entry name" value="AB_hydrolase"/>
</dbReference>
<dbReference type="SUPFAM" id="SSF53474">
    <property type="entry name" value="alpha/beta-Hydrolases"/>
    <property type="match status" value="1"/>
</dbReference>
<dbReference type="Pfam" id="PF00561">
    <property type="entry name" value="Abhydrolase_1"/>
    <property type="match status" value="1"/>
</dbReference>
<protein>
    <submittedName>
        <fullName evidence="2">3-oxoadipate enol-lactonase</fullName>
        <ecNumber evidence="2">3.1.1.24</ecNumber>
    </submittedName>
</protein>
<dbReference type="RefSeq" id="WP_246410917.1">
    <property type="nucleotide sequence ID" value="NZ_JACHXN010000004.1"/>
</dbReference>
<comment type="caution">
    <text evidence="2">The sequence shown here is derived from an EMBL/GenBank/DDBJ whole genome shotgun (WGS) entry which is preliminary data.</text>
</comment>
<keyword evidence="2" id="KW-0378">Hydrolase</keyword>
<dbReference type="Gene3D" id="3.40.50.1820">
    <property type="entry name" value="alpha/beta hydrolase"/>
    <property type="match status" value="1"/>
</dbReference>
<reference evidence="2 3" key="1">
    <citation type="submission" date="2020-08" db="EMBL/GenBank/DDBJ databases">
        <title>Genomic Encyclopedia of Type Strains, Phase III (KMG-III): the genomes of soil and plant-associated and newly described type strains.</title>
        <authorList>
            <person name="Whitman W."/>
        </authorList>
    </citation>
    <scope>NUCLEOTIDE SEQUENCE [LARGE SCALE GENOMIC DNA]</scope>
    <source>
        <strain evidence="2 3">CECT 7015</strain>
    </source>
</reference>
<dbReference type="InterPro" id="IPR000073">
    <property type="entry name" value="AB_hydrolase_1"/>
</dbReference>
<name>A0A839U8E4_9HYPH</name>
<accession>A0A839U8E4</accession>
<evidence type="ECO:0000313" key="2">
    <source>
        <dbReference type="EMBL" id="MBB3145270.1"/>
    </source>
</evidence>
<dbReference type="AlphaFoldDB" id="A0A839U8E4"/>
<organism evidence="2 3">
    <name type="scientific">Phyllobacterium trifolii</name>
    <dbReference type="NCBI Taxonomy" id="300193"/>
    <lineage>
        <taxon>Bacteria</taxon>
        <taxon>Pseudomonadati</taxon>
        <taxon>Pseudomonadota</taxon>
        <taxon>Alphaproteobacteria</taxon>
        <taxon>Hyphomicrobiales</taxon>
        <taxon>Phyllobacteriaceae</taxon>
        <taxon>Phyllobacterium</taxon>
    </lineage>
</organism>
<sequence length="275" mass="29222">MSDLMPTQTIGFAETRDGIRLSYRIVPGSGEGRCVLIHSLAMDKFFWEPTAAALAGASEVLIYDCRGHGVSGKPAGPYSTAQFADDLADLMNHVGWSSAVVAGASMGGCIALAFAAAYPERVDALGLFDTTAWYGENAPAAWAERAEKAQNEGLKALVGFQKTRWFSDGFREANPDVVEAAVSTFLANEIDAYVATCNMLGAADLREALPKFDFPCRVLVGTEDYATPPEMARVLADNIPGATLTILEGARHFTPLEVPATIAGNLQLLIEAAKA</sequence>
<dbReference type="Proteomes" id="UP000554520">
    <property type="component" value="Unassembled WGS sequence"/>
</dbReference>
<dbReference type="InterPro" id="IPR029058">
    <property type="entry name" value="AB_hydrolase_fold"/>
</dbReference>
<dbReference type="EC" id="3.1.1.24" evidence="2"/>
<proteinExistence type="predicted"/>
<dbReference type="PRINTS" id="PR00111">
    <property type="entry name" value="ABHYDROLASE"/>
</dbReference>
<keyword evidence="3" id="KW-1185">Reference proteome</keyword>
<dbReference type="PANTHER" id="PTHR43433:SF1">
    <property type="entry name" value="BLL5160 PROTEIN"/>
    <property type="match status" value="1"/>
</dbReference>
<evidence type="ECO:0000313" key="3">
    <source>
        <dbReference type="Proteomes" id="UP000554520"/>
    </source>
</evidence>
<evidence type="ECO:0000259" key="1">
    <source>
        <dbReference type="Pfam" id="PF00561"/>
    </source>
</evidence>
<dbReference type="EMBL" id="JACHXN010000004">
    <property type="protein sequence ID" value="MBB3145270.1"/>
    <property type="molecule type" value="Genomic_DNA"/>
</dbReference>